<dbReference type="InParanoid" id="A0A1E1K930"/>
<evidence type="ECO:0000256" key="1">
    <source>
        <dbReference type="SAM" id="MobiDB-lite"/>
    </source>
</evidence>
<dbReference type="Proteomes" id="UP000178129">
    <property type="component" value="Unassembled WGS sequence"/>
</dbReference>
<evidence type="ECO:0000313" key="2">
    <source>
        <dbReference type="EMBL" id="CZS94410.1"/>
    </source>
</evidence>
<reference evidence="3" key="1">
    <citation type="submission" date="2016-03" db="EMBL/GenBank/DDBJ databases">
        <authorList>
            <person name="Ploux O."/>
        </authorList>
    </citation>
    <scope>NUCLEOTIDE SEQUENCE [LARGE SCALE GENOMIC DNA]</scope>
    <source>
        <strain evidence="3">UK7</strain>
    </source>
</reference>
<keyword evidence="3" id="KW-1185">Reference proteome</keyword>
<comment type="caution">
    <text evidence="2">The sequence shown here is derived from an EMBL/GenBank/DDBJ whole genome shotgun (WGS) entry which is preliminary data.</text>
</comment>
<dbReference type="EMBL" id="FJUW01000008">
    <property type="protein sequence ID" value="CZS94410.1"/>
    <property type="molecule type" value="Genomic_DNA"/>
</dbReference>
<accession>A0A1E1K930</accession>
<evidence type="ECO:0000313" key="3">
    <source>
        <dbReference type="Proteomes" id="UP000178129"/>
    </source>
</evidence>
<dbReference type="AlphaFoldDB" id="A0A1E1K930"/>
<sequence length="119" mass="13025">MSTVMTLGDCKSLWQYLKNVDDDPGVVYLVLFAAGQPRIDRATAVVVGILTEKVEDKDDFELIVEVEAEDVKDAVEVAAEASEDKVDCAETEEEGEITGTPEVRGVGRRDQVRVSLSLH</sequence>
<organism evidence="2 3">
    <name type="scientific">Rhynchosporium graminicola</name>
    <dbReference type="NCBI Taxonomy" id="2792576"/>
    <lineage>
        <taxon>Eukaryota</taxon>
        <taxon>Fungi</taxon>
        <taxon>Dikarya</taxon>
        <taxon>Ascomycota</taxon>
        <taxon>Pezizomycotina</taxon>
        <taxon>Leotiomycetes</taxon>
        <taxon>Helotiales</taxon>
        <taxon>Ploettnerulaceae</taxon>
        <taxon>Rhynchosporium</taxon>
    </lineage>
</organism>
<protein>
    <submittedName>
        <fullName evidence="2">Uncharacterized protein</fullName>
    </submittedName>
</protein>
<name>A0A1E1K930_9HELO</name>
<gene>
    <name evidence="2" type="ORF">RCO7_10122</name>
</gene>
<feature type="region of interest" description="Disordered" evidence="1">
    <location>
        <begin position="82"/>
        <end position="104"/>
    </location>
</feature>
<proteinExistence type="predicted"/>